<feature type="transmembrane region" description="Helical" evidence="1">
    <location>
        <begin position="165"/>
        <end position="184"/>
    </location>
</feature>
<keyword evidence="1" id="KW-1133">Transmembrane helix</keyword>
<organism evidence="2 3">
    <name type="scientific">Brumicola pallidula DSM 14239 = ACAM 615</name>
    <dbReference type="NCBI Taxonomy" id="1121922"/>
    <lineage>
        <taxon>Bacteria</taxon>
        <taxon>Pseudomonadati</taxon>
        <taxon>Pseudomonadota</taxon>
        <taxon>Gammaproteobacteria</taxon>
        <taxon>Alteromonadales</taxon>
        <taxon>Alteromonadaceae</taxon>
        <taxon>Brumicola</taxon>
    </lineage>
</organism>
<keyword evidence="3" id="KW-1185">Reference proteome</keyword>
<keyword evidence="1" id="KW-0472">Membrane</keyword>
<gene>
    <name evidence="2" type="ORF">GPAL_3740</name>
</gene>
<sequence length="470" mass="52629">MTDRSLRLLLDFDGCAQRDNGQASVFLHRRDRKFALTCEEQGVKPSPQRWIAYINRFSDSDPELNQSTKLLRFWRRVNNGFVALGALFGLLSMLALLFYDGGQRINITVIIAFVAFQLLLALLTTVQSLVGWQPWRSLLQRFGSHSQSEIVSHVQPVLMARSAHMGGLCFALAGLISLLVMVLLQDLAFGWSTTLETNASAYHAIIAVISAPWAWLWPAAAPELGLVEATRFFRASGSQGDTDPALWGQWWPFIAMLWTTWALLPRLILYLVAGVLIRRKSRQLLGKHPAMRELMYRMETETLDTGNEHNDALDLPDLKTQLALTPLPKASILLSWAGAGDSELPIYLTHSKSMLAKIGGRVKLSEDQSTLEQVATKLAQESNRSVLLATRSWEPPTGELEDFITRAQERWPKGSRLVLVPLATNTALQPEQHQLLPWLRFACRIPAKFVSVSIMSLDHLSSTIQEGPKE</sequence>
<accession>K7A510</accession>
<feature type="transmembrane region" description="Helical" evidence="1">
    <location>
        <begin position="250"/>
        <end position="277"/>
    </location>
</feature>
<dbReference type="Proteomes" id="UP000006251">
    <property type="component" value="Unassembled WGS sequence"/>
</dbReference>
<evidence type="ECO:0000256" key="1">
    <source>
        <dbReference type="SAM" id="Phobius"/>
    </source>
</evidence>
<dbReference type="EMBL" id="BAEQ01000064">
    <property type="protein sequence ID" value="GAC30580.1"/>
    <property type="molecule type" value="Genomic_DNA"/>
</dbReference>
<protein>
    <recommendedName>
        <fullName evidence="4">DUF2868 domain-containing protein</fullName>
    </recommendedName>
</protein>
<evidence type="ECO:0000313" key="3">
    <source>
        <dbReference type="Proteomes" id="UP000006251"/>
    </source>
</evidence>
<dbReference type="RefSeq" id="WP_006014917.1">
    <property type="nucleotide sequence ID" value="NZ_AUAV01000025.1"/>
</dbReference>
<evidence type="ECO:0008006" key="4">
    <source>
        <dbReference type="Google" id="ProtNLM"/>
    </source>
</evidence>
<evidence type="ECO:0000313" key="2">
    <source>
        <dbReference type="EMBL" id="GAC30580.1"/>
    </source>
</evidence>
<feature type="transmembrane region" description="Helical" evidence="1">
    <location>
        <begin position="79"/>
        <end position="99"/>
    </location>
</feature>
<dbReference type="Pfam" id="PF11067">
    <property type="entry name" value="DUF2868"/>
    <property type="match status" value="1"/>
</dbReference>
<dbReference type="STRING" id="1121922.GCA_000428905_03752"/>
<comment type="caution">
    <text evidence="2">The sequence shown here is derived from an EMBL/GenBank/DDBJ whole genome shotgun (WGS) entry which is preliminary data.</text>
</comment>
<dbReference type="OrthoDB" id="7056210at2"/>
<keyword evidence="1" id="KW-0812">Transmembrane</keyword>
<proteinExistence type="predicted"/>
<dbReference type="AlphaFoldDB" id="K7A510"/>
<dbReference type="InterPro" id="IPR021296">
    <property type="entry name" value="DUF2868"/>
</dbReference>
<reference evidence="3" key="1">
    <citation type="journal article" date="2014" name="Environ. Microbiol.">
        <title>Comparative genomics of the marine bacterial genus Glaciecola reveals the high degree of genomic diversity and genomic characteristic for cold adaptation.</title>
        <authorList>
            <person name="Qin Q.L."/>
            <person name="Xie B.B."/>
            <person name="Yu Y."/>
            <person name="Shu Y.L."/>
            <person name="Rong J.C."/>
            <person name="Zhang Y.J."/>
            <person name="Zhao D.L."/>
            <person name="Chen X.L."/>
            <person name="Zhang X.Y."/>
            <person name="Chen B."/>
            <person name="Zhou B.C."/>
            <person name="Zhang Y.Z."/>
        </authorList>
    </citation>
    <scope>NUCLEOTIDE SEQUENCE [LARGE SCALE GENOMIC DNA]</scope>
    <source>
        <strain evidence="3">ACAM 615</strain>
    </source>
</reference>
<name>K7A510_9ALTE</name>
<feature type="transmembrane region" description="Helical" evidence="1">
    <location>
        <begin position="105"/>
        <end position="132"/>
    </location>
</feature>